<sequence length="279" mass="30687">MTSIPDPFFSSDNTRIYTSYDTQEPPPHPGDAWTRFVCISDTHSRTNYEVPYGDVLLHSGDLSSWGHLPQLKKTVKWTKTLPHPVKVLIAGNHDLCLDDDWSEDGPFSAAGECIPNANIIAAQELMRCDATRDAGIHYLEYESLRITLGGRSWEVYGSPLEQAAPRYALGAFQYVGAQDGDAIYAEIPPSTEILLTHTPGWGICDVSKRGNHAGCRSLKNRLESPELSKCRLHVFGHIHEAQGAAVHPVSADGELSQMVRVSVNAALHDYPATIVDLLN</sequence>
<name>A0A4S4MSD6_9APHY</name>
<dbReference type="SUPFAM" id="SSF56300">
    <property type="entry name" value="Metallo-dependent phosphatases"/>
    <property type="match status" value="1"/>
</dbReference>
<dbReference type="Proteomes" id="UP000308730">
    <property type="component" value="Unassembled WGS sequence"/>
</dbReference>
<reference evidence="2 3" key="1">
    <citation type="submission" date="2019-02" db="EMBL/GenBank/DDBJ databases">
        <title>Genome sequencing of the rare red list fungi Antrodiella citrinella (Flaviporus citrinellus).</title>
        <authorList>
            <person name="Buettner E."/>
            <person name="Kellner H."/>
        </authorList>
    </citation>
    <scope>NUCLEOTIDE SEQUENCE [LARGE SCALE GENOMIC DNA]</scope>
    <source>
        <strain evidence="2 3">DSM 108506</strain>
    </source>
</reference>
<gene>
    <name evidence="2" type="ORF">EUX98_g5104</name>
</gene>
<dbReference type="OrthoDB" id="630188at2759"/>
<feature type="domain" description="Calcineurin-like phosphoesterase" evidence="1">
    <location>
        <begin position="35"/>
        <end position="240"/>
    </location>
</feature>
<dbReference type="AlphaFoldDB" id="A0A4S4MSD6"/>
<dbReference type="GO" id="GO:0016787">
    <property type="term" value="F:hydrolase activity"/>
    <property type="evidence" value="ECO:0007669"/>
    <property type="project" value="InterPro"/>
</dbReference>
<keyword evidence="3" id="KW-1185">Reference proteome</keyword>
<evidence type="ECO:0000259" key="1">
    <source>
        <dbReference type="Pfam" id="PF00149"/>
    </source>
</evidence>
<proteinExistence type="predicted"/>
<dbReference type="PANTHER" id="PTHR12905">
    <property type="entry name" value="METALLOPHOSPHOESTERASE"/>
    <property type="match status" value="1"/>
</dbReference>
<dbReference type="EMBL" id="SGPM01000141">
    <property type="protein sequence ID" value="THH29082.1"/>
    <property type="molecule type" value="Genomic_DNA"/>
</dbReference>
<dbReference type="InterPro" id="IPR029052">
    <property type="entry name" value="Metallo-depent_PP-like"/>
</dbReference>
<dbReference type="PANTHER" id="PTHR12905:SF0">
    <property type="entry name" value="CALCINEURIN-LIKE PHOSPHOESTERASE DOMAIN-CONTAINING PROTEIN"/>
    <property type="match status" value="1"/>
</dbReference>
<dbReference type="CDD" id="cd07379">
    <property type="entry name" value="MPP_239FB"/>
    <property type="match status" value="1"/>
</dbReference>
<comment type="caution">
    <text evidence="2">The sequence shown here is derived from an EMBL/GenBank/DDBJ whole genome shotgun (WGS) entry which is preliminary data.</text>
</comment>
<evidence type="ECO:0000313" key="3">
    <source>
        <dbReference type="Proteomes" id="UP000308730"/>
    </source>
</evidence>
<dbReference type="Pfam" id="PF00149">
    <property type="entry name" value="Metallophos"/>
    <property type="match status" value="1"/>
</dbReference>
<accession>A0A4S4MSD6</accession>
<dbReference type="Gene3D" id="3.60.21.10">
    <property type="match status" value="1"/>
</dbReference>
<dbReference type="InterPro" id="IPR004843">
    <property type="entry name" value="Calcineurin-like_PHP"/>
</dbReference>
<evidence type="ECO:0000313" key="2">
    <source>
        <dbReference type="EMBL" id="THH29082.1"/>
    </source>
</evidence>
<protein>
    <recommendedName>
        <fullName evidence="1">Calcineurin-like phosphoesterase domain-containing protein</fullName>
    </recommendedName>
</protein>
<organism evidence="2 3">
    <name type="scientific">Antrodiella citrinella</name>
    <dbReference type="NCBI Taxonomy" id="2447956"/>
    <lineage>
        <taxon>Eukaryota</taxon>
        <taxon>Fungi</taxon>
        <taxon>Dikarya</taxon>
        <taxon>Basidiomycota</taxon>
        <taxon>Agaricomycotina</taxon>
        <taxon>Agaricomycetes</taxon>
        <taxon>Polyporales</taxon>
        <taxon>Steccherinaceae</taxon>
        <taxon>Antrodiella</taxon>
    </lineage>
</organism>
<dbReference type="InterPro" id="IPR051693">
    <property type="entry name" value="UPF0046_metallophosphoest"/>
</dbReference>